<dbReference type="Proteomes" id="UP000001554">
    <property type="component" value="Chromosome 14"/>
</dbReference>
<accession>A0A9J7MAN4</accession>
<evidence type="ECO:0000313" key="3">
    <source>
        <dbReference type="RefSeq" id="XP_035697395.1"/>
    </source>
</evidence>
<organism evidence="2 3">
    <name type="scientific">Branchiostoma floridae</name>
    <name type="common">Florida lancelet</name>
    <name type="synonym">Amphioxus</name>
    <dbReference type="NCBI Taxonomy" id="7739"/>
    <lineage>
        <taxon>Eukaryota</taxon>
        <taxon>Metazoa</taxon>
        <taxon>Chordata</taxon>
        <taxon>Cephalochordata</taxon>
        <taxon>Leptocardii</taxon>
        <taxon>Amphioxiformes</taxon>
        <taxon>Branchiostomatidae</taxon>
        <taxon>Branchiostoma</taxon>
    </lineage>
</organism>
<dbReference type="OrthoDB" id="5989340at2759"/>
<feature type="region of interest" description="Disordered" evidence="1">
    <location>
        <begin position="1"/>
        <end position="61"/>
    </location>
</feature>
<dbReference type="KEGG" id="bfo:118430561"/>
<dbReference type="AlphaFoldDB" id="A0A9J7MAN4"/>
<dbReference type="GeneID" id="118430561"/>
<evidence type="ECO:0000313" key="2">
    <source>
        <dbReference type="Proteomes" id="UP000001554"/>
    </source>
</evidence>
<reference evidence="2" key="1">
    <citation type="journal article" date="2020" name="Nat. Ecol. Evol.">
        <title>Deeply conserved synteny resolves early events in vertebrate evolution.</title>
        <authorList>
            <person name="Simakov O."/>
            <person name="Marletaz F."/>
            <person name="Yue J.X."/>
            <person name="O'Connell B."/>
            <person name="Jenkins J."/>
            <person name="Brandt A."/>
            <person name="Calef R."/>
            <person name="Tung C.H."/>
            <person name="Huang T.K."/>
            <person name="Schmutz J."/>
            <person name="Satoh N."/>
            <person name="Yu J.K."/>
            <person name="Putnam N.H."/>
            <person name="Green R.E."/>
            <person name="Rokhsar D.S."/>
        </authorList>
    </citation>
    <scope>NUCLEOTIDE SEQUENCE [LARGE SCALE GENOMIC DNA]</scope>
    <source>
        <strain evidence="2">S238N-H82</strain>
    </source>
</reference>
<protein>
    <submittedName>
        <fullName evidence="3">Uncharacterized protein LOC118430561</fullName>
    </submittedName>
</protein>
<feature type="compositionally biased region" description="Polar residues" evidence="1">
    <location>
        <begin position="16"/>
        <end position="29"/>
    </location>
</feature>
<keyword evidence="2" id="KW-1185">Reference proteome</keyword>
<gene>
    <name evidence="3" type="primary">LOC118430561</name>
</gene>
<name>A0A9J7MAN4_BRAFL</name>
<sequence>MTSNRNCGKCGKKCDNCSTPGAVPSTSSLGKAKYKGKHPVKYKDWGSRDPRDSSGSDEEEFQRIFKDNKKKTEYKRKQYFDTPGTKKKKTKNLDDVIVTMSILRRNVTTNNLTTVYDSGIGVKVPVFASASIIQEETERKLRALRKIVSSDGKHVLTNKDGVWLKFIPGTKEQFTVQKYKELRGLPGWKIHLYLLPVRDYLAVQKNAKERRDPHWKEARDFLDHPFEDTCKKEPTSATSSEDDVQIVGDTKGESLVLEEDSPEDSLVVQLGQTTSPCFGQNEDTLPVQTVQFGPKTSTPQGAKAMTPPSVKLQVWYLAPNL</sequence>
<evidence type="ECO:0000256" key="1">
    <source>
        <dbReference type="SAM" id="MobiDB-lite"/>
    </source>
</evidence>
<proteinExistence type="predicted"/>
<feature type="compositionally biased region" description="Basic and acidic residues" evidence="1">
    <location>
        <begin position="41"/>
        <end position="54"/>
    </location>
</feature>
<dbReference type="RefSeq" id="XP_035697395.1">
    <property type="nucleotide sequence ID" value="XM_035841502.1"/>
</dbReference>
<reference evidence="3" key="2">
    <citation type="submission" date="2025-08" db="UniProtKB">
        <authorList>
            <consortium name="RefSeq"/>
        </authorList>
    </citation>
    <scope>IDENTIFICATION</scope>
    <source>
        <strain evidence="3">S238N-H82</strain>
        <tissue evidence="3">Testes</tissue>
    </source>
</reference>